<name>A0A6C0IHF1_9ZZZZ</name>
<sequence>MSRRPFIHYKNNYLVETGTYLGEGIEEALLNGFKNIISYEVYGPIYMDAVKKFQNYDNVRILFKSSVEMFDEISQINEPITFWLDGHYSSGYTSYDPNNYYPLLKELEAIAKHPIKTHTICIDDRRLMNKSDMNTPDNIGVTEEEVIKAIYKINPNYKIEYRDGYIKDDVIVAYI</sequence>
<organism evidence="1">
    <name type="scientific">viral metagenome</name>
    <dbReference type="NCBI Taxonomy" id="1070528"/>
    <lineage>
        <taxon>unclassified sequences</taxon>
        <taxon>metagenomes</taxon>
        <taxon>organismal metagenomes</taxon>
    </lineage>
</organism>
<dbReference type="AlphaFoldDB" id="A0A6C0IHF1"/>
<reference evidence="1" key="1">
    <citation type="journal article" date="2020" name="Nature">
        <title>Giant virus diversity and host interactions through global metagenomics.</title>
        <authorList>
            <person name="Schulz F."/>
            <person name="Roux S."/>
            <person name="Paez-Espino D."/>
            <person name="Jungbluth S."/>
            <person name="Walsh D.A."/>
            <person name="Denef V.J."/>
            <person name="McMahon K.D."/>
            <person name="Konstantinidis K.T."/>
            <person name="Eloe-Fadrosh E.A."/>
            <person name="Kyrpides N.C."/>
            <person name="Woyke T."/>
        </authorList>
    </citation>
    <scope>NUCLEOTIDE SEQUENCE</scope>
    <source>
        <strain evidence="1">GVMAG-M-3300023184-77</strain>
    </source>
</reference>
<protein>
    <recommendedName>
        <fullName evidence="2">Methyltransferase</fullName>
    </recommendedName>
</protein>
<dbReference type="EMBL" id="MN740165">
    <property type="protein sequence ID" value="QHT91347.1"/>
    <property type="molecule type" value="Genomic_DNA"/>
</dbReference>
<evidence type="ECO:0008006" key="2">
    <source>
        <dbReference type="Google" id="ProtNLM"/>
    </source>
</evidence>
<accession>A0A6C0IHF1</accession>
<proteinExistence type="predicted"/>
<evidence type="ECO:0000313" key="1">
    <source>
        <dbReference type="EMBL" id="QHT91347.1"/>
    </source>
</evidence>